<gene>
    <name evidence="2" type="ORF">CTEN210_17144</name>
</gene>
<protein>
    <submittedName>
        <fullName evidence="2">Uncharacterized protein</fullName>
    </submittedName>
</protein>
<feature type="compositionally biased region" description="Polar residues" evidence="1">
    <location>
        <begin position="25"/>
        <end position="41"/>
    </location>
</feature>
<dbReference type="AlphaFoldDB" id="A0AAD3DA74"/>
<feature type="region of interest" description="Disordered" evidence="1">
    <location>
        <begin position="215"/>
        <end position="302"/>
    </location>
</feature>
<feature type="compositionally biased region" description="Polar residues" evidence="1">
    <location>
        <begin position="228"/>
        <end position="245"/>
    </location>
</feature>
<comment type="caution">
    <text evidence="2">The sequence shown here is derived from an EMBL/GenBank/DDBJ whole genome shotgun (WGS) entry which is preliminary data.</text>
</comment>
<feature type="compositionally biased region" description="Polar residues" evidence="1">
    <location>
        <begin position="138"/>
        <end position="149"/>
    </location>
</feature>
<feature type="compositionally biased region" description="Basic and acidic residues" evidence="1">
    <location>
        <begin position="215"/>
        <end position="227"/>
    </location>
</feature>
<feature type="compositionally biased region" description="Basic and acidic residues" evidence="1">
    <location>
        <begin position="246"/>
        <end position="275"/>
    </location>
</feature>
<proteinExistence type="predicted"/>
<feature type="region of interest" description="Disordered" evidence="1">
    <location>
        <begin position="325"/>
        <end position="392"/>
    </location>
</feature>
<evidence type="ECO:0000313" key="3">
    <source>
        <dbReference type="Proteomes" id="UP001054902"/>
    </source>
</evidence>
<feature type="compositionally biased region" description="Basic residues" evidence="1">
    <location>
        <begin position="371"/>
        <end position="381"/>
    </location>
</feature>
<dbReference type="Proteomes" id="UP001054902">
    <property type="component" value="Unassembled WGS sequence"/>
</dbReference>
<evidence type="ECO:0000313" key="2">
    <source>
        <dbReference type="EMBL" id="GFH60668.1"/>
    </source>
</evidence>
<feature type="region of interest" description="Disordered" evidence="1">
    <location>
        <begin position="1"/>
        <end position="111"/>
    </location>
</feature>
<feature type="compositionally biased region" description="Polar residues" evidence="1">
    <location>
        <begin position="276"/>
        <end position="291"/>
    </location>
</feature>
<reference evidence="2 3" key="1">
    <citation type="journal article" date="2021" name="Sci. Rep.">
        <title>The genome of the diatom Chaetoceros tenuissimus carries an ancient integrated fragment of an extant virus.</title>
        <authorList>
            <person name="Hongo Y."/>
            <person name="Kimura K."/>
            <person name="Takaki Y."/>
            <person name="Yoshida Y."/>
            <person name="Baba S."/>
            <person name="Kobayashi G."/>
            <person name="Nagasaki K."/>
            <person name="Hano T."/>
            <person name="Tomaru Y."/>
        </authorList>
    </citation>
    <scope>NUCLEOTIDE SEQUENCE [LARGE SCALE GENOMIC DNA]</scope>
    <source>
        <strain evidence="2 3">NIES-3715</strain>
    </source>
</reference>
<feature type="compositionally biased region" description="Basic and acidic residues" evidence="1">
    <location>
        <begin position="150"/>
        <end position="161"/>
    </location>
</feature>
<feature type="compositionally biased region" description="Polar residues" evidence="1">
    <location>
        <begin position="1"/>
        <end position="13"/>
    </location>
</feature>
<feature type="compositionally biased region" description="Low complexity" evidence="1">
    <location>
        <begin position="91"/>
        <end position="103"/>
    </location>
</feature>
<dbReference type="EMBL" id="BLLK01000069">
    <property type="protein sequence ID" value="GFH60668.1"/>
    <property type="molecule type" value="Genomic_DNA"/>
</dbReference>
<sequence>MVNVNQEGEQQKPTPRKQGKRPFVSENSEQNSQKVTSSSSDLFVDSTDDKTFQQHENNKAMVQKNSLEKKHSKNKYEDHRLVGNNKKKKPSSSTSSSPASPSSRRIKDQHSFESQVQLVYNQTHFQRDVGMAMGGDQGFSSNDTSVQGHTQKEENSIRDDALEAPNRTTKTTAFGKRYHTESNSLRNQGSNCRNNETHYDYLVQQAEQVRREENINQNETERQHDTTDASLSSDEISFENSNRCASDTDAKKIPTKDNDSKERLSEDIAERHHDSCSSSPHRSDMLQSIPTTSPPLHLDISENKMSTDYTTMKGNYNRNNTLEEATESQIPIPISKNAPTQDQAVEERLQKQDTSNDKKPPYVQEDDYRTKARNLARNRRKNAAEQNKNRQEEITRLTKANFELKEKNQQMINELVTLGVDAMTIRLFLNSTHYTNQQSTSALVPPPKYNLSPF</sequence>
<accession>A0AAD3DA74</accession>
<feature type="compositionally biased region" description="Basic and acidic residues" evidence="1">
    <location>
        <begin position="345"/>
        <end position="370"/>
    </location>
</feature>
<evidence type="ECO:0000256" key="1">
    <source>
        <dbReference type="SAM" id="MobiDB-lite"/>
    </source>
</evidence>
<organism evidence="2 3">
    <name type="scientific">Chaetoceros tenuissimus</name>
    <dbReference type="NCBI Taxonomy" id="426638"/>
    <lineage>
        <taxon>Eukaryota</taxon>
        <taxon>Sar</taxon>
        <taxon>Stramenopiles</taxon>
        <taxon>Ochrophyta</taxon>
        <taxon>Bacillariophyta</taxon>
        <taxon>Coscinodiscophyceae</taxon>
        <taxon>Chaetocerotophycidae</taxon>
        <taxon>Chaetocerotales</taxon>
        <taxon>Chaetocerotaceae</taxon>
        <taxon>Chaetoceros</taxon>
    </lineage>
</organism>
<feature type="compositionally biased region" description="Basic and acidic residues" evidence="1">
    <location>
        <begin position="66"/>
        <end position="81"/>
    </location>
</feature>
<keyword evidence="3" id="KW-1185">Reference proteome</keyword>
<name>A0AAD3DA74_9STRA</name>
<feature type="compositionally biased region" description="Basic and acidic residues" evidence="1">
    <location>
        <begin position="47"/>
        <end position="58"/>
    </location>
</feature>
<feature type="region of interest" description="Disordered" evidence="1">
    <location>
        <begin position="130"/>
        <end position="165"/>
    </location>
</feature>